<dbReference type="InterPro" id="IPR050583">
    <property type="entry name" value="Mycobacterial_A85_antigen"/>
</dbReference>
<dbReference type="SUPFAM" id="SSF53474">
    <property type="entry name" value="alpha/beta-Hydrolases"/>
    <property type="match status" value="1"/>
</dbReference>
<accession>A0A545UJF8</accession>
<evidence type="ECO:0000313" key="2">
    <source>
        <dbReference type="Proteomes" id="UP000315439"/>
    </source>
</evidence>
<sequence length="396" mass="45468">MKLEIMKFTMIKLKNATICKYVATSVIFLSVLFTQLSRAESAIPPLTVELGTKYQISSKALEQERTLFVRLPKNYDKSKKSYPVVYVLDANSFFSGNIYQEAVALITRIEATAGIPETIVVGIQSNEWYKDVIVESEPFEAFVNREVPAFIDGKFRTLPNRVLVGHSYAGAFVSGALPVDSKSFNLFLSLSPIYPSLAFIEKVQNRYANLKPLSARLHIIDGDENPIDKLMLKEAASKLDKNVLSFEYHSMPMDSHMSVFTVGLNHGLRKHFSDYRLPARADLKTKNFDIAELKQYLKNRDLKYGTVSKNEFIQDAFTSMAHKYTSMNRLDLAIPYWQLSKTRFKEYFMGGYADRFVKMGDRQSAIILWQEMRKLFPNSDKDYQSLLKKHRKHNVH</sequence>
<protein>
    <recommendedName>
        <fullName evidence="3">Esterase</fullName>
    </recommendedName>
</protein>
<evidence type="ECO:0008006" key="3">
    <source>
        <dbReference type="Google" id="ProtNLM"/>
    </source>
</evidence>
<dbReference type="Gene3D" id="3.40.50.1820">
    <property type="entry name" value="alpha/beta hydrolase"/>
    <property type="match status" value="1"/>
</dbReference>
<organism evidence="1 2">
    <name type="scientific">Aliikangiella coralliicola</name>
    <dbReference type="NCBI Taxonomy" id="2592383"/>
    <lineage>
        <taxon>Bacteria</taxon>
        <taxon>Pseudomonadati</taxon>
        <taxon>Pseudomonadota</taxon>
        <taxon>Gammaproteobacteria</taxon>
        <taxon>Oceanospirillales</taxon>
        <taxon>Pleioneaceae</taxon>
        <taxon>Aliikangiella</taxon>
    </lineage>
</organism>
<dbReference type="PANTHER" id="PTHR48098">
    <property type="entry name" value="ENTEROCHELIN ESTERASE-RELATED"/>
    <property type="match status" value="1"/>
</dbReference>
<reference evidence="1 2" key="1">
    <citation type="submission" date="2019-07" db="EMBL/GenBank/DDBJ databases">
        <title>Draft genome for Aliikangiella sp. M105.</title>
        <authorList>
            <person name="Wang G."/>
        </authorList>
    </citation>
    <scope>NUCLEOTIDE SEQUENCE [LARGE SCALE GENOMIC DNA]</scope>
    <source>
        <strain evidence="1 2">M105</strain>
    </source>
</reference>
<dbReference type="EMBL" id="VIKS01000001">
    <property type="protein sequence ID" value="TQV89573.1"/>
    <property type="molecule type" value="Genomic_DNA"/>
</dbReference>
<dbReference type="PANTHER" id="PTHR48098:SF6">
    <property type="entry name" value="FERRI-BACILLIBACTIN ESTERASE BESA"/>
    <property type="match status" value="1"/>
</dbReference>
<name>A0A545UJF8_9GAMM</name>
<dbReference type="InterPro" id="IPR029058">
    <property type="entry name" value="AB_hydrolase_fold"/>
</dbReference>
<dbReference type="OrthoDB" id="9784036at2"/>
<dbReference type="Pfam" id="PF00756">
    <property type="entry name" value="Esterase"/>
    <property type="match status" value="1"/>
</dbReference>
<dbReference type="AlphaFoldDB" id="A0A545UJF8"/>
<dbReference type="Proteomes" id="UP000315439">
    <property type="component" value="Unassembled WGS sequence"/>
</dbReference>
<comment type="caution">
    <text evidence="1">The sequence shown here is derived from an EMBL/GenBank/DDBJ whole genome shotgun (WGS) entry which is preliminary data.</text>
</comment>
<keyword evidence="2" id="KW-1185">Reference proteome</keyword>
<gene>
    <name evidence="1" type="ORF">FLL46_01425</name>
</gene>
<proteinExistence type="predicted"/>
<evidence type="ECO:0000313" key="1">
    <source>
        <dbReference type="EMBL" id="TQV89573.1"/>
    </source>
</evidence>
<dbReference type="InterPro" id="IPR000801">
    <property type="entry name" value="Esterase-like"/>
</dbReference>